<accession>A0A662DGR4</accession>
<dbReference type="AlphaFoldDB" id="A0A662DGR4"/>
<evidence type="ECO:0000259" key="1">
    <source>
        <dbReference type="Pfam" id="PF09861"/>
    </source>
</evidence>
<dbReference type="PANTHER" id="PTHR33171">
    <property type="entry name" value="LAR_N DOMAIN-CONTAINING PROTEIN"/>
    <property type="match status" value="1"/>
</dbReference>
<dbReference type="PANTHER" id="PTHR33171:SF17">
    <property type="entry name" value="LARA-LIKE N-TERMINAL DOMAIN-CONTAINING PROTEIN"/>
    <property type="match status" value="1"/>
</dbReference>
<dbReference type="InterPro" id="IPR043166">
    <property type="entry name" value="LarA-like_C"/>
</dbReference>
<dbReference type="NCBIfam" id="NF033504">
    <property type="entry name" value="Ni_dep_LarA"/>
    <property type="match status" value="1"/>
</dbReference>
<dbReference type="Gene3D" id="3.90.226.30">
    <property type="match status" value="1"/>
</dbReference>
<dbReference type="Pfam" id="PF21113">
    <property type="entry name" value="LarA_C"/>
    <property type="match status" value="1"/>
</dbReference>
<sequence>HRKHTPAEQKNLIGGKIYEEYRCVDHQKENCLDMGKTKSGIPIQIFREVAEADIKICLGNIEPHYFAGYTGGVKSIMPGVSSPESVTSTHKLMFLPGSVAGKIEGNPTREAIEEVGEKVGVDFIFNVVLNPQKKIIAAVAGDKTLAHRKGCSFADECFKVPIRERADVAIVSTGGYPKDINVYQAQKALDNAKYAVKEGGTIILVAECGEGFGDPVFEKWMLEATSFRDPVEKLKKEFVMGGHKAAAIGMLLEKVKVILVSSLPSDKVKKLFFTPAKSVDEAISIALQEYGKDARFFVIPSGGITLPSINKD</sequence>
<evidence type="ECO:0000313" key="4">
    <source>
        <dbReference type="Proteomes" id="UP000280417"/>
    </source>
</evidence>
<dbReference type="InterPro" id="IPR048520">
    <property type="entry name" value="LarA_C"/>
</dbReference>
<dbReference type="Gene3D" id="3.40.50.11440">
    <property type="match status" value="1"/>
</dbReference>
<evidence type="ECO:0000313" key="3">
    <source>
        <dbReference type="EMBL" id="RLE13136.1"/>
    </source>
</evidence>
<comment type="caution">
    <text evidence="3">The sequence shown here is derived from an EMBL/GenBank/DDBJ whole genome shotgun (WGS) entry which is preliminary data.</text>
</comment>
<dbReference type="EMBL" id="QMQA01000114">
    <property type="protein sequence ID" value="RLE13136.1"/>
    <property type="molecule type" value="Genomic_DNA"/>
</dbReference>
<organism evidence="3 4">
    <name type="scientific">Aerophobetes bacterium</name>
    <dbReference type="NCBI Taxonomy" id="2030807"/>
    <lineage>
        <taxon>Bacteria</taxon>
        <taxon>Candidatus Aerophobota</taxon>
    </lineage>
</organism>
<dbReference type="InterPro" id="IPR018657">
    <property type="entry name" value="LarA-like_N"/>
</dbReference>
<feature type="non-terminal residue" evidence="3">
    <location>
        <position position="1"/>
    </location>
</feature>
<name>A0A662DGR4_UNCAE</name>
<dbReference type="InterPro" id="IPR047926">
    <property type="entry name" value="Ni_dep_LarA"/>
</dbReference>
<dbReference type="Pfam" id="PF09861">
    <property type="entry name" value="Lar_N"/>
    <property type="match status" value="1"/>
</dbReference>
<evidence type="ECO:0000259" key="2">
    <source>
        <dbReference type="Pfam" id="PF21113"/>
    </source>
</evidence>
<gene>
    <name evidence="3" type="primary">larA</name>
    <name evidence="3" type="ORF">DRJ04_04880</name>
</gene>
<reference evidence="3 4" key="1">
    <citation type="submission" date="2018-06" db="EMBL/GenBank/DDBJ databases">
        <title>Extensive metabolic versatility and redundancy in microbially diverse, dynamic hydrothermal sediments.</title>
        <authorList>
            <person name="Dombrowski N."/>
            <person name="Teske A."/>
            <person name="Baker B.J."/>
        </authorList>
    </citation>
    <scope>NUCLEOTIDE SEQUENCE [LARGE SCALE GENOMIC DNA]</scope>
    <source>
        <strain evidence="3">B3_G15</strain>
    </source>
</reference>
<dbReference type="GO" id="GO:0050043">
    <property type="term" value="F:lactate racemase activity"/>
    <property type="evidence" value="ECO:0007669"/>
    <property type="project" value="InterPro"/>
</dbReference>
<dbReference type="InterPro" id="IPR048068">
    <property type="entry name" value="LarA-like"/>
</dbReference>
<proteinExistence type="predicted"/>
<dbReference type="Proteomes" id="UP000280417">
    <property type="component" value="Unassembled WGS sequence"/>
</dbReference>
<feature type="domain" description="Lactate racemase C-terminal" evidence="2">
    <location>
        <begin position="164"/>
        <end position="302"/>
    </location>
</feature>
<feature type="domain" description="LarA-like N-terminal" evidence="1">
    <location>
        <begin position="1"/>
        <end position="94"/>
    </location>
</feature>
<protein>
    <submittedName>
        <fullName evidence="3">Nickel-dependent lactate racemase</fullName>
    </submittedName>
</protein>